<reference evidence="3" key="1">
    <citation type="journal article" date="2021" name="Syst. Appl. Microbiol.">
        <title>Roseomonas hellenica sp. nov., isolated from roots of wild-growing Alkanna tinctoria.</title>
        <authorList>
            <person name="Rat A."/>
            <person name="Naranjo H.D."/>
            <person name="Lebbe L."/>
            <person name="Cnockaert M."/>
            <person name="Krigas N."/>
            <person name="Grigoriadou K."/>
            <person name="Maloupa E."/>
            <person name="Willems A."/>
        </authorList>
    </citation>
    <scope>NUCLEOTIDE SEQUENCE [LARGE SCALE GENOMIC DNA]</scope>
    <source>
        <strain evidence="3">LMG 31523</strain>
    </source>
</reference>
<feature type="transmembrane region" description="Helical" evidence="1">
    <location>
        <begin position="12"/>
        <end position="35"/>
    </location>
</feature>
<gene>
    <name evidence="2" type="ORF">GXW71_11435</name>
</gene>
<dbReference type="Proteomes" id="UP001196870">
    <property type="component" value="Unassembled WGS sequence"/>
</dbReference>
<sequence>MRREPFLGAEGAFTALLSLLVIAASLGISLLLLALQVWRIAAVAPVTAPPAGRALVL</sequence>
<evidence type="ECO:0000313" key="2">
    <source>
        <dbReference type="EMBL" id="MBR0664966.1"/>
    </source>
</evidence>
<name>A0ABS5EXE5_9PROT</name>
<dbReference type="EMBL" id="JAAGBB010000012">
    <property type="protein sequence ID" value="MBR0664966.1"/>
    <property type="molecule type" value="Genomic_DNA"/>
</dbReference>
<keyword evidence="1" id="KW-0812">Transmembrane</keyword>
<keyword evidence="1" id="KW-0472">Membrane</keyword>
<proteinExistence type="predicted"/>
<organism evidence="2 3">
    <name type="scientific">Plastoroseomonas hellenica</name>
    <dbReference type="NCBI Taxonomy" id="2687306"/>
    <lineage>
        <taxon>Bacteria</taxon>
        <taxon>Pseudomonadati</taxon>
        <taxon>Pseudomonadota</taxon>
        <taxon>Alphaproteobacteria</taxon>
        <taxon>Acetobacterales</taxon>
        <taxon>Acetobacteraceae</taxon>
        <taxon>Plastoroseomonas</taxon>
    </lineage>
</organism>
<evidence type="ECO:0000256" key="1">
    <source>
        <dbReference type="SAM" id="Phobius"/>
    </source>
</evidence>
<feature type="non-terminal residue" evidence="2">
    <location>
        <position position="57"/>
    </location>
</feature>
<keyword evidence="3" id="KW-1185">Reference proteome</keyword>
<protein>
    <submittedName>
        <fullName evidence="2">Uncharacterized protein</fullName>
    </submittedName>
</protein>
<accession>A0ABS5EXE5</accession>
<keyword evidence="1" id="KW-1133">Transmembrane helix</keyword>
<evidence type="ECO:0000313" key="3">
    <source>
        <dbReference type="Proteomes" id="UP001196870"/>
    </source>
</evidence>
<comment type="caution">
    <text evidence="2">The sequence shown here is derived from an EMBL/GenBank/DDBJ whole genome shotgun (WGS) entry which is preliminary data.</text>
</comment>